<dbReference type="SMART" id="SM00346">
    <property type="entry name" value="HTH_ICLR"/>
    <property type="match status" value="1"/>
</dbReference>
<dbReference type="RefSeq" id="WP_072629365.1">
    <property type="nucleotide sequence ID" value="NZ_MLCB01000061.1"/>
</dbReference>
<sequence>MAPNSENVRALSRGLKILRFLNKTGAARAAEIATELDLPRPTVYRLLHTLEEEGYVLYSGSDSRVRLSPLAASLGDNAPMRSRLCQTAVPILAKFTDTHAWPLDLSTYEDAHMVIQETTHSRSPLSVDPGMVGFSLPILRSSAGRAYLSVCSAREREMIIELLRAEAAVEDLPFLQSDWLDKNLTAYFKQGYATRGPRSFRPKTSSLAVPVLADDRAIGCLSIIWVTKAMTMDQAIARYAIALQETSAEIAAGFSHLNAAALS</sequence>
<feature type="domain" description="IclR-ED" evidence="5">
    <location>
        <begin position="70"/>
        <end position="256"/>
    </location>
</feature>
<dbReference type="InterPro" id="IPR036388">
    <property type="entry name" value="WH-like_DNA-bd_sf"/>
</dbReference>
<proteinExistence type="predicted"/>
<gene>
    <name evidence="6" type="primary">iclR_2</name>
    <name evidence="6" type="ORF">PFRI_06970</name>
</gene>
<keyword evidence="3" id="KW-0804">Transcription</keyword>
<keyword evidence="2" id="KW-0238">DNA-binding</keyword>
<dbReference type="InterPro" id="IPR029016">
    <property type="entry name" value="GAF-like_dom_sf"/>
</dbReference>
<evidence type="ECO:0000256" key="1">
    <source>
        <dbReference type="ARBA" id="ARBA00023015"/>
    </source>
</evidence>
<dbReference type="PANTHER" id="PTHR30136:SF23">
    <property type="entry name" value="DNA-BINDING TRANSCRIPTIONAL ACTIVATOR MHPR"/>
    <property type="match status" value="1"/>
</dbReference>
<accession>A0A1L9P0R4</accession>
<dbReference type="Proteomes" id="UP000184514">
    <property type="component" value="Unassembled WGS sequence"/>
</dbReference>
<dbReference type="STRING" id="696762.PFRI_06970"/>
<dbReference type="Gene3D" id="3.30.450.40">
    <property type="match status" value="1"/>
</dbReference>
<dbReference type="InterPro" id="IPR050707">
    <property type="entry name" value="HTH_MetabolicPath_Reg"/>
</dbReference>
<dbReference type="GO" id="GO:0045892">
    <property type="term" value="P:negative regulation of DNA-templated transcription"/>
    <property type="evidence" value="ECO:0007669"/>
    <property type="project" value="TreeGrafter"/>
</dbReference>
<organism evidence="6 7">
    <name type="scientific">Planktotalea frisia</name>
    <dbReference type="NCBI Taxonomy" id="696762"/>
    <lineage>
        <taxon>Bacteria</taxon>
        <taxon>Pseudomonadati</taxon>
        <taxon>Pseudomonadota</taxon>
        <taxon>Alphaproteobacteria</taxon>
        <taxon>Rhodobacterales</taxon>
        <taxon>Paracoccaceae</taxon>
        <taxon>Planktotalea</taxon>
    </lineage>
</organism>
<dbReference type="Pfam" id="PF09339">
    <property type="entry name" value="HTH_IclR"/>
    <property type="match status" value="1"/>
</dbReference>
<dbReference type="InterPro" id="IPR014757">
    <property type="entry name" value="Tscrpt_reg_IclR_C"/>
</dbReference>
<evidence type="ECO:0000259" key="4">
    <source>
        <dbReference type="PROSITE" id="PS51077"/>
    </source>
</evidence>
<comment type="caution">
    <text evidence="6">The sequence shown here is derived from an EMBL/GenBank/DDBJ whole genome shotgun (WGS) entry which is preliminary data.</text>
</comment>
<evidence type="ECO:0000256" key="2">
    <source>
        <dbReference type="ARBA" id="ARBA00023125"/>
    </source>
</evidence>
<dbReference type="PANTHER" id="PTHR30136">
    <property type="entry name" value="HELIX-TURN-HELIX TRANSCRIPTIONAL REGULATOR, ICLR FAMILY"/>
    <property type="match status" value="1"/>
</dbReference>
<reference evidence="6 7" key="1">
    <citation type="submission" date="2016-10" db="EMBL/GenBank/DDBJ databases">
        <title>Genome sequence of Planktotalea frisia SH6-1.</title>
        <authorList>
            <person name="Poehlein A."/>
            <person name="Bakenhus I."/>
            <person name="Voget S."/>
            <person name="Brinkhoff T."/>
            <person name="Simon M."/>
        </authorList>
    </citation>
    <scope>NUCLEOTIDE SEQUENCE [LARGE SCALE GENOMIC DNA]</scope>
    <source>
        <strain evidence="6 7">SH6-1</strain>
    </source>
</reference>
<evidence type="ECO:0000259" key="5">
    <source>
        <dbReference type="PROSITE" id="PS51078"/>
    </source>
</evidence>
<dbReference type="AlphaFoldDB" id="A0A1L9P0R4"/>
<evidence type="ECO:0000313" key="7">
    <source>
        <dbReference type="Proteomes" id="UP000184514"/>
    </source>
</evidence>
<feature type="domain" description="HTH iclR-type" evidence="4">
    <location>
        <begin position="8"/>
        <end position="69"/>
    </location>
</feature>
<dbReference type="InterPro" id="IPR005471">
    <property type="entry name" value="Tscrpt_reg_IclR_N"/>
</dbReference>
<keyword evidence="1" id="KW-0805">Transcription regulation</keyword>
<dbReference type="Pfam" id="PF01614">
    <property type="entry name" value="IclR_C"/>
    <property type="match status" value="1"/>
</dbReference>
<dbReference type="PROSITE" id="PS51077">
    <property type="entry name" value="HTH_ICLR"/>
    <property type="match status" value="1"/>
</dbReference>
<dbReference type="GO" id="GO:0003700">
    <property type="term" value="F:DNA-binding transcription factor activity"/>
    <property type="evidence" value="ECO:0007669"/>
    <property type="project" value="TreeGrafter"/>
</dbReference>
<dbReference type="InterPro" id="IPR036390">
    <property type="entry name" value="WH_DNA-bd_sf"/>
</dbReference>
<dbReference type="Gene3D" id="1.10.10.10">
    <property type="entry name" value="Winged helix-like DNA-binding domain superfamily/Winged helix DNA-binding domain"/>
    <property type="match status" value="1"/>
</dbReference>
<dbReference type="SUPFAM" id="SSF46785">
    <property type="entry name" value="Winged helix' DNA-binding domain"/>
    <property type="match status" value="1"/>
</dbReference>
<dbReference type="SUPFAM" id="SSF55781">
    <property type="entry name" value="GAF domain-like"/>
    <property type="match status" value="1"/>
</dbReference>
<dbReference type="NCBIfam" id="NF007339">
    <property type="entry name" value="PRK09834.1-1"/>
    <property type="match status" value="1"/>
</dbReference>
<dbReference type="InterPro" id="IPR011991">
    <property type="entry name" value="ArsR-like_HTH"/>
</dbReference>
<dbReference type="GO" id="GO:0003677">
    <property type="term" value="F:DNA binding"/>
    <property type="evidence" value="ECO:0007669"/>
    <property type="project" value="UniProtKB-KW"/>
</dbReference>
<protein>
    <submittedName>
        <fullName evidence="6">Acetate operon repressor</fullName>
    </submittedName>
</protein>
<dbReference type="CDD" id="cd00090">
    <property type="entry name" value="HTH_ARSR"/>
    <property type="match status" value="1"/>
</dbReference>
<evidence type="ECO:0000256" key="3">
    <source>
        <dbReference type="ARBA" id="ARBA00023163"/>
    </source>
</evidence>
<dbReference type="PROSITE" id="PS51078">
    <property type="entry name" value="ICLR_ED"/>
    <property type="match status" value="1"/>
</dbReference>
<dbReference type="OrthoDB" id="9807558at2"/>
<evidence type="ECO:0000313" key="6">
    <source>
        <dbReference type="EMBL" id="OJI95062.1"/>
    </source>
</evidence>
<name>A0A1L9P0R4_9RHOB</name>
<keyword evidence="7" id="KW-1185">Reference proteome</keyword>
<dbReference type="EMBL" id="MLCB01000061">
    <property type="protein sequence ID" value="OJI95062.1"/>
    <property type="molecule type" value="Genomic_DNA"/>
</dbReference>